<organism evidence="1 2">
    <name type="scientific">Ascaris lumbricoides</name>
    <name type="common">Giant roundworm</name>
    <dbReference type="NCBI Taxonomy" id="6252"/>
    <lineage>
        <taxon>Eukaryota</taxon>
        <taxon>Metazoa</taxon>
        <taxon>Ecdysozoa</taxon>
        <taxon>Nematoda</taxon>
        <taxon>Chromadorea</taxon>
        <taxon>Rhabditida</taxon>
        <taxon>Spirurina</taxon>
        <taxon>Ascaridomorpha</taxon>
        <taxon>Ascaridoidea</taxon>
        <taxon>Ascarididae</taxon>
        <taxon>Ascaris</taxon>
    </lineage>
</organism>
<accession>A0A0M3HLB3</accession>
<dbReference type="WBParaSite" id="ALUE_0000230801-mRNA-1">
    <property type="protein sequence ID" value="ALUE_0000230801-mRNA-1"/>
    <property type="gene ID" value="ALUE_0000230801"/>
</dbReference>
<proteinExistence type="predicted"/>
<protein>
    <submittedName>
        <fullName evidence="2">Collagen triple helix repeat protein</fullName>
    </submittedName>
</protein>
<dbReference type="AlphaFoldDB" id="A0A0M3HLB3"/>
<sequence>MQESSSRILNIKCTFLSACAAPPNFCPPGPQGPPGDPGYPGGE</sequence>
<reference evidence="2" key="1">
    <citation type="submission" date="2017-02" db="UniProtKB">
        <authorList>
            <consortium name="WormBaseParasite"/>
        </authorList>
    </citation>
    <scope>IDENTIFICATION</scope>
</reference>
<dbReference type="Proteomes" id="UP000036681">
    <property type="component" value="Unplaced"/>
</dbReference>
<evidence type="ECO:0000313" key="1">
    <source>
        <dbReference type="Proteomes" id="UP000036681"/>
    </source>
</evidence>
<evidence type="ECO:0000313" key="2">
    <source>
        <dbReference type="WBParaSite" id="ALUE_0000230801-mRNA-1"/>
    </source>
</evidence>
<keyword evidence="1" id="KW-1185">Reference proteome</keyword>
<name>A0A0M3HLB3_ASCLU</name>